<keyword evidence="2" id="KW-1185">Reference proteome</keyword>
<accession>A0A9P0AAV7</accession>
<dbReference type="EMBL" id="OU963865">
    <property type="protein sequence ID" value="CAH0388592.1"/>
    <property type="molecule type" value="Genomic_DNA"/>
</dbReference>
<name>A0A9P0AAV7_BEMTA</name>
<reference evidence="1" key="1">
    <citation type="submission" date="2021-12" db="EMBL/GenBank/DDBJ databases">
        <authorList>
            <person name="King R."/>
        </authorList>
    </citation>
    <scope>NUCLEOTIDE SEQUENCE</scope>
</reference>
<sequence>MAQEKTDAALLDAERGEQDRSLDFNAIKLEIANGGKKAAEGDHRINNFTVDLLLLRDAIPERRVHSVGAYRTVNPENSAFSEQKVPVWRLLNYYPKLEGKARLLD</sequence>
<dbReference type="Proteomes" id="UP001152759">
    <property type="component" value="Chromosome 4"/>
</dbReference>
<protein>
    <submittedName>
        <fullName evidence="1">Uncharacterized protein</fullName>
    </submittedName>
</protein>
<evidence type="ECO:0000313" key="1">
    <source>
        <dbReference type="EMBL" id="CAH0388592.1"/>
    </source>
</evidence>
<organism evidence="1 2">
    <name type="scientific">Bemisia tabaci</name>
    <name type="common">Sweetpotato whitefly</name>
    <name type="synonym">Aleurodes tabaci</name>
    <dbReference type="NCBI Taxonomy" id="7038"/>
    <lineage>
        <taxon>Eukaryota</taxon>
        <taxon>Metazoa</taxon>
        <taxon>Ecdysozoa</taxon>
        <taxon>Arthropoda</taxon>
        <taxon>Hexapoda</taxon>
        <taxon>Insecta</taxon>
        <taxon>Pterygota</taxon>
        <taxon>Neoptera</taxon>
        <taxon>Paraneoptera</taxon>
        <taxon>Hemiptera</taxon>
        <taxon>Sternorrhyncha</taxon>
        <taxon>Aleyrodoidea</taxon>
        <taxon>Aleyrodidae</taxon>
        <taxon>Aleyrodinae</taxon>
        <taxon>Bemisia</taxon>
    </lineage>
</organism>
<gene>
    <name evidence="1" type="ORF">BEMITA_LOCUS7499</name>
</gene>
<proteinExistence type="predicted"/>
<evidence type="ECO:0000313" key="2">
    <source>
        <dbReference type="Proteomes" id="UP001152759"/>
    </source>
</evidence>
<dbReference type="AlphaFoldDB" id="A0A9P0AAV7"/>